<dbReference type="Proteomes" id="UP001501495">
    <property type="component" value="Unassembled WGS sequence"/>
</dbReference>
<gene>
    <name evidence="1" type="ORF">GCM10022215_32540</name>
</gene>
<comment type="caution">
    <text evidence="1">The sequence shown here is derived from an EMBL/GenBank/DDBJ whole genome shotgun (WGS) entry which is preliminary data.</text>
</comment>
<reference evidence="2" key="1">
    <citation type="journal article" date="2019" name="Int. J. Syst. Evol. Microbiol.">
        <title>The Global Catalogue of Microorganisms (GCM) 10K type strain sequencing project: providing services to taxonomists for standard genome sequencing and annotation.</title>
        <authorList>
            <consortium name="The Broad Institute Genomics Platform"/>
            <consortium name="The Broad Institute Genome Sequencing Center for Infectious Disease"/>
            <person name="Wu L."/>
            <person name="Ma J."/>
        </authorList>
    </citation>
    <scope>NUCLEOTIDE SEQUENCE [LARGE SCALE GENOMIC DNA]</scope>
    <source>
        <strain evidence="2">JCM 16703</strain>
    </source>
</reference>
<evidence type="ECO:0000313" key="2">
    <source>
        <dbReference type="Proteomes" id="UP001501495"/>
    </source>
</evidence>
<protein>
    <recommendedName>
        <fullName evidence="3">ImmA/IrrE family metallo-endopeptidase</fullName>
    </recommendedName>
</protein>
<keyword evidence="2" id="KW-1185">Reference proteome</keyword>
<sequence>MSALVSTVGRVSQNPSAWTHPWRRLRALSHITLLWHHRDHDEAYGITDFAAGTISLRSDLDQAGRRSTLLHECLHVERGPALAGVLAAREELRVRREAARILLPNIRAVGEALAWAHTLEEAAGELWVDVDTLRDRLDFLHPAELHYLRARLDDGQDARTVVGDAGDVGAWSA</sequence>
<accession>A0ABP7XSQ5</accession>
<organism evidence="1 2">
    <name type="scientific">Nocardioides fonticola</name>
    <dbReference type="NCBI Taxonomy" id="450363"/>
    <lineage>
        <taxon>Bacteria</taxon>
        <taxon>Bacillati</taxon>
        <taxon>Actinomycetota</taxon>
        <taxon>Actinomycetes</taxon>
        <taxon>Propionibacteriales</taxon>
        <taxon>Nocardioidaceae</taxon>
        <taxon>Nocardioides</taxon>
    </lineage>
</organism>
<evidence type="ECO:0008006" key="3">
    <source>
        <dbReference type="Google" id="ProtNLM"/>
    </source>
</evidence>
<name>A0ABP7XSQ5_9ACTN</name>
<dbReference type="EMBL" id="BAAAZH010000025">
    <property type="protein sequence ID" value="GAA4124687.1"/>
    <property type="molecule type" value="Genomic_DNA"/>
</dbReference>
<proteinExistence type="predicted"/>
<evidence type="ECO:0000313" key="1">
    <source>
        <dbReference type="EMBL" id="GAA4124687.1"/>
    </source>
</evidence>